<dbReference type="Proteomes" id="UP000028782">
    <property type="component" value="Chromosome"/>
</dbReference>
<gene>
    <name evidence="1" type="ORF">O987_09055</name>
</gene>
<protein>
    <submittedName>
        <fullName evidence="1">Uncharacterized protein</fullName>
    </submittedName>
</protein>
<organism evidence="1 2">
    <name type="scientific">Comamonas testosteroni TK102</name>
    <dbReference type="NCBI Taxonomy" id="1392005"/>
    <lineage>
        <taxon>Bacteria</taxon>
        <taxon>Pseudomonadati</taxon>
        <taxon>Pseudomonadota</taxon>
        <taxon>Betaproteobacteria</taxon>
        <taxon>Burkholderiales</taxon>
        <taxon>Comamonadaceae</taxon>
        <taxon>Comamonas</taxon>
    </lineage>
</organism>
<evidence type="ECO:0000313" key="2">
    <source>
        <dbReference type="Proteomes" id="UP000028782"/>
    </source>
</evidence>
<dbReference type="HOGENOM" id="CLU_2381237_0_0_4"/>
<evidence type="ECO:0000313" key="1">
    <source>
        <dbReference type="EMBL" id="AIJ45944.1"/>
    </source>
</evidence>
<reference evidence="1 2" key="1">
    <citation type="journal article" date="2014" name="Genome Announc.">
        <title>Complete Genome Sequence of Polychlorinated Biphenyl Degrader Comamonas testosteroni TK102 (NBRC 109938).</title>
        <authorList>
            <person name="Fukuda K."/>
            <person name="Hosoyama A."/>
            <person name="Tsuchikane K."/>
            <person name="Ohji S."/>
            <person name="Yamazoe A."/>
            <person name="Fujita N."/>
            <person name="Shintani M."/>
            <person name="Kimbara K."/>
        </authorList>
    </citation>
    <scope>NUCLEOTIDE SEQUENCE [LARGE SCALE GENOMIC DNA]</scope>
    <source>
        <strain evidence="1">TK102</strain>
    </source>
</reference>
<accession>A0A076PGR5</accession>
<dbReference type="KEGG" id="ctes:O987_09055"/>
<sequence length="94" mass="10588">MAGLKGAVSDCWQQPRDYCLYLDVASQRIAANANRSGTAVDKYFYTSTSLERAHAWLSLSARSPKANVQYLQAVEQVMDSVLHTQQEKMAYRAR</sequence>
<dbReference type="EMBL" id="CP006704">
    <property type="protein sequence ID" value="AIJ45944.1"/>
    <property type="molecule type" value="Genomic_DNA"/>
</dbReference>
<dbReference type="AlphaFoldDB" id="A0A076PGR5"/>
<name>A0A076PGR5_COMTE</name>
<proteinExistence type="predicted"/>